<gene>
    <name evidence="1" type="ORF">SAMN02745124_00166</name>
</gene>
<keyword evidence="2" id="KW-1185">Reference proteome</keyword>
<dbReference type="RefSeq" id="WP_073372933.1">
    <property type="nucleotide sequence ID" value="NZ_FQXS01000001.1"/>
</dbReference>
<dbReference type="EMBL" id="FQXS01000001">
    <property type="protein sequence ID" value="SHH33586.1"/>
    <property type="molecule type" value="Genomic_DNA"/>
</dbReference>
<proteinExistence type="predicted"/>
<dbReference type="AlphaFoldDB" id="A0A1M5S523"/>
<protein>
    <recommendedName>
        <fullName evidence="3">DUF3486 family protein</fullName>
    </recommendedName>
</protein>
<dbReference type="Proteomes" id="UP000184139">
    <property type="component" value="Unassembled WGS sequence"/>
</dbReference>
<evidence type="ECO:0008006" key="3">
    <source>
        <dbReference type="Google" id="ProtNLM"/>
    </source>
</evidence>
<evidence type="ECO:0000313" key="2">
    <source>
        <dbReference type="Proteomes" id="UP000184139"/>
    </source>
</evidence>
<dbReference type="OrthoDB" id="7210668at2"/>
<reference evidence="1 2" key="1">
    <citation type="submission" date="2016-11" db="EMBL/GenBank/DDBJ databases">
        <authorList>
            <person name="Jaros S."/>
            <person name="Januszkiewicz K."/>
            <person name="Wedrychowicz H."/>
        </authorList>
    </citation>
    <scope>NUCLEOTIDE SEQUENCE [LARGE SCALE GENOMIC DNA]</scope>
    <source>
        <strain evidence="1 2">DSM 9705</strain>
    </source>
</reference>
<organism evidence="1 2">
    <name type="scientific">Desulfofustis glycolicus DSM 9705</name>
    <dbReference type="NCBI Taxonomy" id="1121409"/>
    <lineage>
        <taxon>Bacteria</taxon>
        <taxon>Pseudomonadati</taxon>
        <taxon>Thermodesulfobacteriota</taxon>
        <taxon>Desulfobulbia</taxon>
        <taxon>Desulfobulbales</taxon>
        <taxon>Desulfocapsaceae</taxon>
        <taxon>Desulfofustis</taxon>
    </lineage>
</organism>
<evidence type="ECO:0000313" key="1">
    <source>
        <dbReference type="EMBL" id="SHH33586.1"/>
    </source>
</evidence>
<sequence>MGKPSTIDRLPEDILERLQELLRDPRVTQLDATARINEILEADGRDERLSKSAVNRYSLSMRQAGEKLQQSREIAKMWIGKLGAAPQGQVGNLVNEVLRTLAFDLSLKLQDAELNEETIPDVIHNLKALALAAQRLEASATLNVKREAEIRKQALEQAAAAVEDEARAQGMDAEQADFWRRKVLGVA</sequence>
<dbReference type="Pfam" id="PF11985">
    <property type="entry name" value="Phage_Mu_Gp27"/>
    <property type="match status" value="1"/>
</dbReference>
<accession>A0A1M5S523</accession>
<name>A0A1M5S523_9BACT</name>
<dbReference type="STRING" id="1121409.SAMN02745124_00166"/>
<dbReference type="InterPro" id="IPR021874">
    <property type="entry name" value="Phage_Mu_Gp27"/>
</dbReference>